<protein>
    <submittedName>
        <fullName evidence="1">Uncharacterized protein</fullName>
    </submittedName>
</protein>
<accession>A0A9P0H1B4</accession>
<dbReference type="AlphaFoldDB" id="A0A9P0H1B4"/>
<proteinExistence type="predicted"/>
<gene>
    <name evidence="1" type="ORF">NEZAVI_LOCUS193</name>
</gene>
<keyword evidence="2" id="KW-1185">Reference proteome</keyword>
<reference evidence="1" key="1">
    <citation type="submission" date="2022-01" db="EMBL/GenBank/DDBJ databases">
        <authorList>
            <person name="King R."/>
        </authorList>
    </citation>
    <scope>NUCLEOTIDE SEQUENCE</scope>
</reference>
<dbReference type="EMBL" id="OV725077">
    <property type="protein sequence ID" value="CAH1388607.1"/>
    <property type="molecule type" value="Genomic_DNA"/>
</dbReference>
<name>A0A9P0H1B4_NEZVI</name>
<evidence type="ECO:0000313" key="2">
    <source>
        <dbReference type="Proteomes" id="UP001152798"/>
    </source>
</evidence>
<organism evidence="1 2">
    <name type="scientific">Nezara viridula</name>
    <name type="common">Southern green stink bug</name>
    <name type="synonym">Cimex viridulus</name>
    <dbReference type="NCBI Taxonomy" id="85310"/>
    <lineage>
        <taxon>Eukaryota</taxon>
        <taxon>Metazoa</taxon>
        <taxon>Ecdysozoa</taxon>
        <taxon>Arthropoda</taxon>
        <taxon>Hexapoda</taxon>
        <taxon>Insecta</taxon>
        <taxon>Pterygota</taxon>
        <taxon>Neoptera</taxon>
        <taxon>Paraneoptera</taxon>
        <taxon>Hemiptera</taxon>
        <taxon>Heteroptera</taxon>
        <taxon>Panheteroptera</taxon>
        <taxon>Pentatomomorpha</taxon>
        <taxon>Pentatomoidea</taxon>
        <taxon>Pentatomidae</taxon>
        <taxon>Pentatominae</taxon>
        <taxon>Nezara</taxon>
    </lineage>
</organism>
<dbReference type="Proteomes" id="UP001152798">
    <property type="component" value="Chromosome 1"/>
</dbReference>
<sequence>MILRLEEVIESSSLGQVNSAMAAKEHSSLPRIGPQEALISTHLIIGFGPNFRRWHAREHTLNWLASNNLWSKQLSAFLKECCVLLMMTDHGD</sequence>
<evidence type="ECO:0000313" key="1">
    <source>
        <dbReference type="EMBL" id="CAH1388607.1"/>
    </source>
</evidence>